<dbReference type="CDD" id="cd19138">
    <property type="entry name" value="AKR_YeaE"/>
    <property type="match status" value="1"/>
</dbReference>
<reference evidence="2 3" key="1">
    <citation type="submission" date="2023-10" db="EMBL/GenBank/DDBJ databases">
        <title>Nicoliella lavandulae sp. nov. isolated from Lavandula angustifolia flowers.</title>
        <authorList>
            <person name="Alcantara C."/>
            <person name="Zuniga M."/>
            <person name="Landete J.M."/>
            <person name="Monedero V."/>
        </authorList>
    </citation>
    <scope>NUCLEOTIDE SEQUENCE [LARGE SCALE GENOMIC DNA]</scope>
    <source>
        <strain evidence="2 3">Es01</strain>
    </source>
</reference>
<dbReference type="RefSeq" id="WP_339960126.1">
    <property type="nucleotide sequence ID" value="NZ_JAWMWH010000001.1"/>
</dbReference>
<feature type="domain" description="NADP-dependent oxidoreductase" evidence="1">
    <location>
        <begin position="13"/>
        <end position="268"/>
    </location>
</feature>
<name>A0ABU8SL64_9LACO</name>
<dbReference type="PANTHER" id="PTHR43638">
    <property type="entry name" value="OXIDOREDUCTASE, ALDO/KETO REDUCTASE FAMILY PROTEIN"/>
    <property type="match status" value="1"/>
</dbReference>
<organism evidence="2 3">
    <name type="scientific">Nicoliella lavandulae</name>
    <dbReference type="NCBI Taxonomy" id="3082954"/>
    <lineage>
        <taxon>Bacteria</taxon>
        <taxon>Bacillati</taxon>
        <taxon>Bacillota</taxon>
        <taxon>Bacilli</taxon>
        <taxon>Lactobacillales</taxon>
        <taxon>Lactobacillaceae</taxon>
        <taxon>Nicoliella</taxon>
    </lineage>
</organism>
<evidence type="ECO:0000259" key="1">
    <source>
        <dbReference type="Pfam" id="PF00248"/>
    </source>
</evidence>
<dbReference type="Gene3D" id="3.20.20.100">
    <property type="entry name" value="NADP-dependent oxidoreductase domain"/>
    <property type="match status" value="1"/>
</dbReference>
<accession>A0ABU8SL64</accession>
<dbReference type="SUPFAM" id="SSF51430">
    <property type="entry name" value="NAD(P)-linked oxidoreductase"/>
    <property type="match status" value="1"/>
</dbReference>
<dbReference type="PANTHER" id="PTHR43638:SF3">
    <property type="entry name" value="ALDEHYDE REDUCTASE"/>
    <property type="match status" value="1"/>
</dbReference>
<comment type="caution">
    <text evidence="2">The sequence shown here is derived from an EMBL/GenBank/DDBJ whole genome shotgun (WGS) entry which is preliminary data.</text>
</comment>
<evidence type="ECO:0000313" key="3">
    <source>
        <dbReference type="Proteomes" id="UP001370590"/>
    </source>
</evidence>
<dbReference type="Pfam" id="PF00248">
    <property type="entry name" value="Aldo_ket_red"/>
    <property type="match status" value="1"/>
</dbReference>
<dbReference type="Proteomes" id="UP001370590">
    <property type="component" value="Unassembled WGS sequence"/>
</dbReference>
<dbReference type="InterPro" id="IPR023210">
    <property type="entry name" value="NADP_OxRdtase_dom"/>
</dbReference>
<dbReference type="PRINTS" id="PR00069">
    <property type="entry name" value="ALDKETRDTASE"/>
</dbReference>
<evidence type="ECO:0000313" key="2">
    <source>
        <dbReference type="EMBL" id="MEJ6400315.1"/>
    </source>
</evidence>
<sequence>MKIINFKGVEIPAIGMGTWHMGSDKATYDEQKATIQYGINHGATAIDTAEQYGEGDSERIIGDAIKGFPREKLFLISKFYPFHAERKQMEKALDNSLKRLGTDYLDLYLYHWPGGTPLNEVVANMQALQDTGKIKHWGVSNFDISDMLELLSVPNGLNVMANEDLYNIGSRGIDYDLLPWQREHDIPLIAYAPVDQADTRGGAIIQNDTLTEIASRHNATEYQIMLAWVIRDGHTLAIPQTNSQKHMQENIDAANIELTNDDLMLLDQAFPKPTSKKPLDII</sequence>
<gene>
    <name evidence="2" type="ORF">R4146_03900</name>
</gene>
<keyword evidence="3" id="KW-1185">Reference proteome</keyword>
<dbReference type="InterPro" id="IPR036812">
    <property type="entry name" value="NAD(P)_OxRdtase_dom_sf"/>
</dbReference>
<dbReference type="InterPro" id="IPR020471">
    <property type="entry name" value="AKR"/>
</dbReference>
<proteinExistence type="predicted"/>
<dbReference type="PIRSF" id="PIRSF000097">
    <property type="entry name" value="AKR"/>
    <property type="match status" value="1"/>
</dbReference>
<protein>
    <submittedName>
        <fullName evidence="2">Aldo/keto reductase</fullName>
    </submittedName>
</protein>
<dbReference type="EMBL" id="JAWMWH010000001">
    <property type="protein sequence ID" value="MEJ6400315.1"/>
    <property type="molecule type" value="Genomic_DNA"/>
</dbReference>